<protein>
    <submittedName>
        <fullName evidence="10">Lipid kinase</fullName>
    </submittedName>
</protein>
<dbReference type="Proteomes" id="UP000078225">
    <property type="component" value="Unassembled WGS sequence"/>
</dbReference>
<dbReference type="Gene3D" id="1.10.3720.10">
    <property type="entry name" value="MetI-like"/>
    <property type="match status" value="1"/>
</dbReference>
<dbReference type="STRING" id="1691903.A9B99_10750"/>
<keyword evidence="11" id="KW-1185">Reference proteome</keyword>
<evidence type="ECO:0000256" key="8">
    <source>
        <dbReference type="RuleBase" id="RU363032"/>
    </source>
</evidence>
<dbReference type="OrthoDB" id="258894at2"/>
<dbReference type="PROSITE" id="PS50928">
    <property type="entry name" value="ABC_TM1"/>
    <property type="match status" value="1"/>
</dbReference>
<dbReference type="GO" id="GO:0005886">
    <property type="term" value="C:plasma membrane"/>
    <property type="evidence" value="ECO:0007669"/>
    <property type="project" value="UniProtKB-SubCell"/>
</dbReference>
<name>A0A1B7L0V0_9ENTR</name>
<dbReference type="InterPro" id="IPR000515">
    <property type="entry name" value="MetI-like"/>
</dbReference>
<dbReference type="PANTHER" id="PTHR30151:SF0">
    <property type="entry name" value="ABC TRANSPORTER PERMEASE PROTEIN MJ0413-RELATED"/>
    <property type="match status" value="1"/>
</dbReference>
<dbReference type="CDD" id="cd06261">
    <property type="entry name" value="TM_PBP2"/>
    <property type="match status" value="1"/>
</dbReference>
<keyword evidence="5 8" id="KW-0812">Transmembrane</keyword>
<evidence type="ECO:0000256" key="1">
    <source>
        <dbReference type="ARBA" id="ARBA00004429"/>
    </source>
</evidence>
<evidence type="ECO:0000256" key="3">
    <source>
        <dbReference type="ARBA" id="ARBA00022475"/>
    </source>
</evidence>
<keyword evidence="6 8" id="KW-1133">Transmembrane helix</keyword>
<keyword evidence="3" id="KW-1003">Cell membrane</keyword>
<organism evidence="10 11">
    <name type="scientific">Mangrovibacter phragmitis</name>
    <dbReference type="NCBI Taxonomy" id="1691903"/>
    <lineage>
        <taxon>Bacteria</taxon>
        <taxon>Pseudomonadati</taxon>
        <taxon>Pseudomonadota</taxon>
        <taxon>Gammaproteobacteria</taxon>
        <taxon>Enterobacterales</taxon>
        <taxon>Enterobacteriaceae</taxon>
        <taxon>Mangrovibacter</taxon>
    </lineage>
</organism>
<evidence type="ECO:0000313" key="11">
    <source>
        <dbReference type="Proteomes" id="UP000078225"/>
    </source>
</evidence>
<dbReference type="RefSeq" id="WP_064599098.1">
    <property type="nucleotide sequence ID" value="NZ_JBDJAE010000004.1"/>
</dbReference>
<evidence type="ECO:0000313" key="10">
    <source>
        <dbReference type="EMBL" id="OAT75936.1"/>
    </source>
</evidence>
<keyword evidence="2 8" id="KW-0813">Transport</keyword>
<reference evidence="11" key="1">
    <citation type="submission" date="2016-05" db="EMBL/GenBank/DDBJ databases">
        <authorList>
            <person name="Behera P."/>
            <person name="Vaishampayan P."/>
            <person name="Singh N."/>
            <person name="Raina V."/>
            <person name="Suar M."/>
            <person name="Pattnaik A."/>
            <person name="Rastogi G."/>
        </authorList>
    </citation>
    <scope>NUCLEOTIDE SEQUENCE [LARGE SCALE GENOMIC DNA]</scope>
    <source>
        <strain evidence="11">MP23</strain>
    </source>
</reference>
<keyword evidence="10" id="KW-0808">Transferase</keyword>
<dbReference type="Pfam" id="PF00528">
    <property type="entry name" value="BPD_transp_1"/>
    <property type="match status" value="1"/>
</dbReference>
<feature type="transmembrane region" description="Helical" evidence="8">
    <location>
        <begin position="114"/>
        <end position="137"/>
    </location>
</feature>
<comment type="caution">
    <text evidence="10">The sequence shown here is derived from an EMBL/GenBank/DDBJ whole genome shotgun (WGS) entry which is preliminary data.</text>
</comment>
<evidence type="ECO:0000259" key="9">
    <source>
        <dbReference type="PROSITE" id="PS50928"/>
    </source>
</evidence>
<dbReference type="PANTHER" id="PTHR30151">
    <property type="entry name" value="ALKANE SULFONATE ABC TRANSPORTER-RELATED, MEMBRANE SUBUNIT"/>
    <property type="match status" value="1"/>
</dbReference>
<dbReference type="EMBL" id="LYRP01000033">
    <property type="protein sequence ID" value="OAT75936.1"/>
    <property type="molecule type" value="Genomic_DNA"/>
</dbReference>
<evidence type="ECO:0000256" key="7">
    <source>
        <dbReference type="ARBA" id="ARBA00023136"/>
    </source>
</evidence>
<evidence type="ECO:0000256" key="5">
    <source>
        <dbReference type="ARBA" id="ARBA00022692"/>
    </source>
</evidence>
<sequence length="270" mass="29845">MQKIINYQPQPMNRLLLGTLPLLVVLVVYLVASDARLAANSADKLLPGFNAMGDAIMRMAFTPSPRTGEYLLWADTCASLARLLMGTALSALLALVFGLFCGALPVVRAFLSPLITVIALVPPLAILPILFICFGLGELAKVVLIIIGITPFIVRDLQLHVMSIPEEQLVKAQTLGGHSGQILWRVVLPQLLPRLMDSVRLSLSSAWLFLIAAEAISATDGLGYRIFLMRRYMAMDVILPYVAWITLLAFALDFALRFINRRCFPWYYAK</sequence>
<evidence type="ECO:0000256" key="2">
    <source>
        <dbReference type="ARBA" id="ARBA00022448"/>
    </source>
</evidence>
<feature type="transmembrane region" description="Helical" evidence="8">
    <location>
        <begin position="238"/>
        <end position="256"/>
    </location>
</feature>
<comment type="similarity">
    <text evidence="8">Belongs to the binding-protein-dependent transport system permease family.</text>
</comment>
<dbReference type="SUPFAM" id="SSF161098">
    <property type="entry name" value="MetI-like"/>
    <property type="match status" value="1"/>
</dbReference>
<dbReference type="InterPro" id="IPR035906">
    <property type="entry name" value="MetI-like_sf"/>
</dbReference>
<feature type="domain" description="ABC transmembrane type-1" evidence="9">
    <location>
        <begin position="80"/>
        <end position="260"/>
    </location>
</feature>
<feature type="transmembrane region" description="Helical" evidence="8">
    <location>
        <begin position="199"/>
        <end position="218"/>
    </location>
</feature>
<comment type="subcellular location">
    <subcellularLocation>
        <location evidence="1">Cell inner membrane</location>
        <topology evidence="1">Multi-pass membrane protein</topology>
    </subcellularLocation>
    <subcellularLocation>
        <location evidence="8">Cell membrane</location>
        <topology evidence="8">Multi-pass membrane protein</topology>
    </subcellularLocation>
</comment>
<dbReference type="GO" id="GO:0055085">
    <property type="term" value="P:transmembrane transport"/>
    <property type="evidence" value="ECO:0007669"/>
    <property type="project" value="InterPro"/>
</dbReference>
<keyword evidence="7 8" id="KW-0472">Membrane</keyword>
<keyword evidence="4" id="KW-0997">Cell inner membrane</keyword>
<proteinExistence type="inferred from homology"/>
<dbReference type="AlphaFoldDB" id="A0A1B7L0V0"/>
<accession>A0A1B7L0V0</accession>
<feature type="transmembrane region" description="Helical" evidence="8">
    <location>
        <begin position="83"/>
        <end position="107"/>
    </location>
</feature>
<gene>
    <name evidence="10" type="ORF">A9B99_10750</name>
</gene>
<evidence type="ECO:0000256" key="6">
    <source>
        <dbReference type="ARBA" id="ARBA00022989"/>
    </source>
</evidence>
<evidence type="ECO:0000256" key="4">
    <source>
        <dbReference type="ARBA" id="ARBA00022519"/>
    </source>
</evidence>
<feature type="transmembrane region" description="Helical" evidence="8">
    <location>
        <begin position="12"/>
        <end position="32"/>
    </location>
</feature>
<dbReference type="GO" id="GO:0016301">
    <property type="term" value="F:kinase activity"/>
    <property type="evidence" value="ECO:0007669"/>
    <property type="project" value="UniProtKB-KW"/>
</dbReference>
<keyword evidence="10" id="KW-0418">Kinase</keyword>